<dbReference type="FunFam" id="2.30.22.10:FF:000001">
    <property type="entry name" value="Protein GrpE"/>
    <property type="match status" value="1"/>
</dbReference>
<evidence type="ECO:0000256" key="13">
    <source>
        <dbReference type="SAM" id="MobiDB-lite"/>
    </source>
</evidence>
<dbReference type="AlphaFoldDB" id="A0A292YQC2"/>
<dbReference type="SUPFAM" id="SSF51064">
    <property type="entry name" value="Head domain of nucleotide exchange factor GrpE"/>
    <property type="match status" value="1"/>
</dbReference>
<dbReference type="GO" id="GO:0042803">
    <property type="term" value="F:protein homodimerization activity"/>
    <property type="evidence" value="ECO:0007669"/>
    <property type="project" value="InterPro"/>
</dbReference>
<dbReference type="InterPro" id="IPR009012">
    <property type="entry name" value="GrpE_head"/>
</dbReference>
<dbReference type="EMBL" id="BDUF01000061">
    <property type="protein sequence ID" value="GAX90690.1"/>
    <property type="molecule type" value="Genomic_DNA"/>
</dbReference>
<dbReference type="PANTHER" id="PTHR21237:SF23">
    <property type="entry name" value="GRPE PROTEIN HOMOLOG, MITOCHONDRIAL"/>
    <property type="match status" value="1"/>
</dbReference>
<dbReference type="PROSITE" id="PS01071">
    <property type="entry name" value="GRPE"/>
    <property type="match status" value="1"/>
</dbReference>
<evidence type="ECO:0000256" key="8">
    <source>
        <dbReference type="ARBA" id="ARBA00072274"/>
    </source>
</evidence>
<evidence type="ECO:0000256" key="10">
    <source>
        <dbReference type="HAMAP-Rule" id="MF_01151"/>
    </source>
</evidence>
<dbReference type="CDD" id="cd00446">
    <property type="entry name" value="GrpE"/>
    <property type="match status" value="1"/>
</dbReference>
<dbReference type="GO" id="GO:0051082">
    <property type="term" value="F:unfolded protein binding"/>
    <property type="evidence" value="ECO:0007669"/>
    <property type="project" value="TreeGrafter"/>
</dbReference>
<evidence type="ECO:0000256" key="3">
    <source>
        <dbReference type="ARBA" id="ARBA00011738"/>
    </source>
</evidence>
<dbReference type="GO" id="GO:0005737">
    <property type="term" value="C:cytoplasm"/>
    <property type="evidence" value="ECO:0007669"/>
    <property type="project" value="UniProtKB-SubCell"/>
</dbReference>
<dbReference type="PRINTS" id="PR00773">
    <property type="entry name" value="GRPEPROTEIN"/>
</dbReference>
<evidence type="ECO:0000256" key="2">
    <source>
        <dbReference type="ARBA" id="ARBA00009054"/>
    </source>
</evidence>
<dbReference type="Proteomes" id="UP000217785">
    <property type="component" value="Unassembled WGS sequence"/>
</dbReference>
<dbReference type="GO" id="GO:0051087">
    <property type="term" value="F:protein-folding chaperone binding"/>
    <property type="evidence" value="ECO:0007669"/>
    <property type="project" value="InterPro"/>
</dbReference>
<keyword evidence="5 10" id="KW-0346">Stress response</keyword>
<comment type="subcellular location">
    <subcellularLocation>
        <location evidence="1 10">Cytoplasm</location>
    </subcellularLocation>
</comment>
<evidence type="ECO:0000313" key="15">
    <source>
        <dbReference type="Proteomes" id="UP000217785"/>
    </source>
</evidence>
<gene>
    <name evidence="10" type="primary">grpE</name>
    <name evidence="14" type="ORF">EFBL_2328</name>
</gene>
<keyword evidence="15" id="KW-1185">Reference proteome</keyword>
<dbReference type="Pfam" id="PF01025">
    <property type="entry name" value="GrpE"/>
    <property type="match status" value="1"/>
</dbReference>
<accession>A0A292YQC2</accession>
<comment type="caution">
    <text evidence="14">The sequence shown here is derived from an EMBL/GenBank/DDBJ whole genome shotgun (WGS) entry which is preliminary data.</text>
</comment>
<evidence type="ECO:0000256" key="5">
    <source>
        <dbReference type="ARBA" id="ARBA00023016"/>
    </source>
</evidence>
<evidence type="ECO:0000313" key="14">
    <source>
        <dbReference type="EMBL" id="GAX90690.1"/>
    </source>
</evidence>
<dbReference type="GO" id="GO:0006457">
    <property type="term" value="P:protein folding"/>
    <property type="evidence" value="ECO:0007669"/>
    <property type="project" value="InterPro"/>
</dbReference>
<keyword evidence="6 10" id="KW-0143">Chaperone</keyword>
<evidence type="ECO:0000256" key="6">
    <source>
        <dbReference type="ARBA" id="ARBA00023186"/>
    </source>
</evidence>
<protein>
    <recommendedName>
        <fullName evidence="8 10">Protein GrpE</fullName>
    </recommendedName>
    <alternativeName>
        <fullName evidence="9 10">HSP-70 cofactor</fullName>
    </alternativeName>
</protein>
<dbReference type="Gene3D" id="3.90.20.20">
    <property type="match status" value="1"/>
</dbReference>
<comment type="similarity">
    <text evidence="2 10 12">Belongs to the GrpE family.</text>
</comment>
<dbReference type="Gene3D" id="2.30.22.10">
    <property type="entry name" value="Head domain of nucleotide exchange factor GrpE"/>
    <property type="match status" value="1"/>
</dbReference>
<feature type="region of interest" description="Disordered" evidence="13">
    <location>
        <begin position="1"/>
        <end position="45"/>
    </location>
</feature>
<evidence type="ECO:0000256" key="7">
    <source>
        <dbReference type="ARBA" id="ARBA00053401"/>
    </source>
</evidence>
<dbReference type="InterPro" id="IPR013805">
    <property type="entry name" value="GrpE_CC"/>
</dbReference>
<dbReference type="GO" id="GO:0000774">
    <property type="term" value="F:adenyl-nucleotide exchange factor activity"/>
    <property type="evidence" value="ECO:0007669"/>
    <property type="project" value="InterPro"/>
</dbReference>
<organism evidence="14 15">
    <name type="scientific">Effusibacillus lacus</name>
    <dbReference type="NCBI Taxonomy" id="1348429"/>
    <lineage>
        <taxon>Bacteria</taxon>
        <taxon>Bacillati</taxon>
        <taxon>Bacillota</taxon>
        <taxon>Bacilli</taxon>
        <taxon>Bacillales</taxon>
        <taxon>Alicyclobacillaceae</taxon>
        <taxon>Effusibacillus</taxon>
    </lineage>
</organism>
<evidence type="ECO:0000256" key="11">
    <source>
        <dbReference type="RuleBase" id="RU000639"/>
    </source>
</evidence>
<comment type="function">
    <text evidence="7 10 11">Participates actively in the response to hyperosmotic and heat shock by preventing the aggregation of stress-denatured proteins, in association with DnaK and GrpE. It is the nucleotide exchange factor for DnaK and may function as a thermosensor. Unfolded proteins bind initially to DnaJ; upon interaction with the DnaJ-bound protein, DnaK hydrolyzes its bound ATP, resulting in the formation of a stable complex. GrpE releases ADP from DnaK; ATP binding to DnaK triggers the release of the substrate protein, thus completing the reaction cycle. Several rounds of ATP-dependent interactions between DnaJ, DnaK and GrpE are required for fully efficient folding.</text>
</comment>
<dbReference type="HAMAP" id="MF_01151">
    <property type="entry name" value="GrpE"/>
    <property type="match status" value="1"/>
</dbReference>
<comment type="subunit">
    <text evidence="3 10">Homodimer.</text>
</comment>
<evidence type="ECO:0000256" key="9">
    <source>
        <dbReference type="ARBA" id="ARBA00076414"/>
    </source>
</evidence>
<dbReference type="SUPFAM" id="SSF58014">
    <property type="entry name" value="Coiled-coil domain of nucleotide exchange factor GrpE"/>
    <property type="match status" value="1"/>
</dbReference>
<evidence type="ECO:0000256" key="4">
    <source>
        <dbReference type="ARBA" id="ARBA00022490"/>
    </source>
</evidence>
<proteinExistence type="inferred from homology"/>
<reference evidence="15" key="1">
    <citation type="submission" date="2017-07" db="EMBL/GenBank/DDBJ databases">
        <title>Draft genome sequence of Effusibacillus lacus strain skLN1.</title>
        <authorList>
            <person name="Watanabe M."/>
            <person name="Kojima H."/>
            <person name="Fukui M."/>
        </authorList>
    </citation>
    <scope>NUCLEOTIDE SEQUENCE [LARGE SCALE GENOMIC DNA]</scope>
    <source>
        <strain evidence="15">skLN1</strain>
    </source>
</reference>
<dbReference type="RefSeq" id="WP_231705788.1">
    <property type="nucleotide sequence ID" value="NZ_BDUF01000061.1"/>
</dbReference>
<evidence type="ECO:0000256" key="12">
    <source>
        <dbReference type="RuleBase" id="RU004478"/>
    </source>
</evidence>
<keyword evidence="4 10" id="KW-0963">Cytoplasm</keyword>
<dbReference type="InterPro" id="IPR000740">
    <property type="entry name" value="GrpE"/>
</dbReference>
<evidence type="ECO:0000256" key="1">
    <source>
        <dbReference type="ARBA" id="ARBA00004496"/>
    </source>
</evidence>
<dbReference type="NCBIfam" id="NF010738">
    <property type="entry name" value="PRK14140.1"/>
    <property type="match status" value="1"/>
</dbReference>
<feature type="compositionally biased region" description="Low complexity" evidence="13">
    <location>
        <begin position="16"/>
        <end position="28"/>
    </location>
</feature>
<dbReference type="PANTHER" id="PTHR21237">
    <property type="entry name" value="GRPE PROTEIN"/>
    <property type="match status" value="1"/>
</dbReference>
<name>A0A292YQC2_9BACL</name>
<sequence length="195" mass="22028">MEQNRKQEEMTEQEAETATAEMAGEQAGSTAGQASNPADADPRSREELLAEVIRLSAELSEVQNRLLRISADFDNFRKRARQEKEELGKYAALRMVQEILPVLDNFRLAMAAETTDAESMKKGIDMVFRQFLHALEREGVTEMNAVGQPFDPNRHEAVMQVESEEHESGIVVEELRKGYLLHDKVIRPAMVKVAK</sequence>